<dbReference type="AlphaFoldDB" id="A0A1I3UX92"/>
<dbReference type="Gene3D" id="3.30.70.100">
    <property type="match status" value="1"/>
</dbReference>
<sequence length="116" mass="13895">MIIVMETWYLKSEFEGQALELMQQMDDLLGPDAHEHPGWTGHASFYQSAEKPNEVIMVYPWKSRELHEDLVVQEEPKLVEFVQKYCEKPRVIQYFNELPVEVEHDHDHHHHNDEKK</sequence>
<dbReference type="SUPFAM" id="SSF54909">
    <property type="entry name" value="Dimeric alpha+beta barrel"/>
    <property type="match status" value="1"/>
</dbReference>
<evidence type="ECO:0000313" key="1">
    <source>
        <dbReference type="EMBL" id="SFJ86716.1"/>
    </source>
</evidence>
<organism evidence="1 2">
    <name type="scientific">Thermoflavimicrobium dichotomicum</name>
    <dbReference type="NCBI Taxonomy" id="46223"/>
    <lineage>
        <taxon>Bacteria</taxon>
        <taxon>Bacillati</taxon>
        <taxon>Bacillota</taxon>
        <taxon>Bacilli</taxon>
        <taxon>Bacillales</taxon>
        <taxon>Thermoactinomycetaceae</taxon>
        <taxon>Thermoflavimicrobium</taxon>
    </lineage>
</organism>
<dbReference type="STRING" id="46223.SAMN05421852_12821"/>
<dbReference type="RefSeq" id="WP_245739902.1">
    <property type="nucleotide sequence ID" value="NZ_FORR01000028.1"/>
</dbReference>
<dbReference type="InterPro" id="IPR011008">
    <property type="entry name" value="Dimeric_a/b-barrel"/>
</dbReference>
<keyword evidence="2" id="KW-1185">Reference proteome</keyword>
<name>A0A1I3UX92_9BACL</name>
<dbReference type="EMBL" id="FORR01000028">
    <property type="protein sequence ID" value="SFJ86716.1"/>
    <property type="molecule type" value="Genomic_DNA"/>
</dbReference>
<gene>
    <name evidence="1" type="ORF">SAMN05421852_12821</name>
</gene>
<proteinExistence type="predicted"/>
<dbReference type="Proteomes" id="UP000199545">
    <property type="component" value="Unassembled WGS sequence"/>
</dbReference>
<accession>A0A1I3UX92</accession>
<reference evidence="1 2" key="1">
    <citation type="submission" date="2016-10" db="EMBL/GenBank/DDBJ databases">
        <authorList>
            <person name="de Groot N.N."/>
        </authorList>
    </citation>
    <scope>NUCLEOTIDE SEQUENCE [LARGE SCALE GENOMIC DNA]</scope>
    <source>
        <strain evidence="1 2">DSM 44778</strain>
    </source>
</reference>
<protein>
    <submittedName>
        <fullName evidence="1">3-oxoacyl-[acyl-carrier protein] reductase</fullName>
    </submittedName>
</protein>
<evidence type="ECO:0000313" key="2">
    <source>
        <dbReference type="Proteomes" id="UP000199545"/>
    </source>
</evidence>